<comment type="caution">
    <text evidence="6">The sequence shown here is derived from an EMBL/GenBank/DDBJ whole genome shotgun (WGS) entry which is preliminary data.</text>
</comment>
<gene>
    <name evidence="6" type="ORF">AC631_04281</name>
</gene>
<dbReference type="Pfam" id="PF04750">
    <property type="entry name" value="Far-17a_AIG1"/>
    <property type="match status" value="1"/>
</dbReference>
<evidence type="ECO:0000256" key="4">
    <source>
        <dbReference type="ARBA" id="ARBA00023136"/>
    </source>
</evidence>
<dbReference type="AlphaFoldDB" id="A0A0V1PUL8"/>
<feature type="transmembrane region" description="Helical" evidence="5">
    <location>
        <begin position="220"/>
        <end position="240"/>
    </location>
</feature>
<keyword evidence="3 5" id="KW-1133">Transmembrane helix</keyword>
<feature type="transmembrane region" description="Helical" evidence="5">
    <location>
        <begin position="28"/>
        <end position="52"/>
    </location>
</feature>
<dbReference type="OrthoDB" id="1898221at2759"/>
<name>A0A0V1PUL8_9ASCO</name>
<reference evidence="6 7" key="1">
    <citation type="submission" date="2015-11" db="EMBL/GenBank/DDBJ databases">
        <title>The genome of Debaryomyces fabryi.</title>
        <authorList>
            <person name="Tafer H."/>
            <person name="Lopandic K."/>
        </authorList>
    </citation>
    <scope>NUCLEOTIDE SEQUENCE [LARGE SCALE GENOMIC DNA]</scope>
    <source>
        <strain evidence="6 7">CBS 789</strain>
    </source>
</reference>
<keyword evidence="4 5" id="KW-0472">Membrane</keyword>
<dbReference type="GO" id="GO:0012505">
    <property type="term" value="C:endomembrane system"/>
    <property type="evidence" value="ECO:0007669"/>
    <property type="project" value="UniProtKB-SubCell"/>
</dbReference>
<evidence type="ECO:0000256" key="2">
    <source>
        <dbReference type="ARBA" id="ARBA00022692"/>
    </source>
</evidence>
<keyword evidence="7" id="KW-1185">Reference proteome</keyword>
<protein>
    <recommendedName>
        <fullName evidence="8">Transmembrane protein</fullName>
    </recommendedName>
</protein>
<feature type="transmembrane region" description="Helical" evidence="5">
    <location>
        <begin position="172"/>
        <end position="190"/>
    </location>
</feature>
<dbReference type="Proteomes" id="UP000054251">
    <property type="component" value="Unassembled WGS sequence"/>
</dbReference>
<evidence type="ECO:0000256" key="3">
    <source>
        <dbReference type="ARBA" id="ARBA00022989"/>
    </source>
</evidence>
<dbReference type="InterPro" id="IPR006838">
    <property type="entry name" value="ADTRP_AIG1"/>
</dbReference>
<organism evidence="6 7">
    <name type="scientific">Debaryomyces fabryi</name>
    <dbReference type="NCBI Taxonomy" id="58627"/>
    <lineage>
        <taxon>Eukaryota</taxon>
        <taxon>Fungi</taxon>
        <taxon>Dikarya</taxon>
        <taxon>Ascomycota</taxon>
        <taxon>Saccharomycotina</taxon>
        <taxon>Pichiomycetes</taxon>
        <taxon>Debaryomycetaceae</taxon>
        <taxon>Debaryomyces</taxon>
    </lineage>
</organism>
<feature type="transmembrane region" description="Helical" evidence="5">
    <location>
        <begin position="138"/>
        <end position="160"/>
    </location>
</feature>
<dbReference type="PANTHER" id="PTHR10989">
    <property type="entry name" value="ANDROGEN-INDUCED PROTEIN 1-RELATED"/>
    <property type="match status" value="1"/>
</dbReference>
<dbReference type="GeneID" id="26841290"/>
<feature type="transmembrane region" description="Helical" evidence="5">
    <location>
        <begin position="105"/>
        <end position="126"/>
    </location>
</feature>
<evidence type="ECO:0000313" key="7">
    <source>
        <dbReference type="Proteomes" id="UP000054251"/>
    </source>
</evidence>
<dbReference type="PANTHER" id="PTHR10989:SF16">
    <property type="entry name" value="AT02829P-RELATED"/>
    <property type="match status" value="1"/>
</dbReference>
<evidence type="ECO:0000256" key="1">
    <source>
        <dbReference type="ARBA" id="ARBA00004127"/>
    </source>
</evidence>
<comment type="subcellular location">
    <subcellularLocation>
        <location evidence="1">Endomembrane system</location>
        <topology evidence="1">Multi-pass membrane protein</topology>
    </subcellularLocation>
</comment>
<evidence type="ECO:0008006" key="8">
    <source>
        <dbReference type="Google" id="ProtNLM"/>
    </source>
</evidence>
<accession>A0A0V1PUL8</accession>
<keyword evidence="2 5" id="KW-0812">Transmembrane</keyword>
<sequence length="251" mass="29123">MGFFNLPIDSDKKYQDNKKRQMELDKRLALRISWNLWGLYVCVSGLVESILLPLPPHLIKGGDWQFLTNTSLLVTCLCMICITCTSVVKVLRIKYGKFEEYVKNLENLCCNLEFIVTVTYWSIILFCPDMLNGKSFDVSWILDLKIHLFPYIFLLIDVLLIRNNQDMNSTDFAATFGFSVIFLGLYWSLIEINTSVLNKDGLTKFPYPFLNDSDFLHRTAWLFVFIGLGLINHVILYHSIRVTANTKRHLD</sequence>
<dbReference type="EMBL" id="LMYN01000111">
    <property type="protein sequence ID" value="KRZ99948.1"/>
    <property type="molecule type" value="Genomic_DNA"/>
</dbReference>
<feature type="transmembrane region" description="Helical" evidence="5">
    <location>
        <begin position="72"/>
        <end position="93"/>
    </location>
</feature>
<evidence type="ECO:0000256" key="5">
    <source>
        <dbReference type="SAM" id="Phobius"/>
    </source>
</evidence>
<evidence type="ECO:0000313" key="6">
    <source>
        <dbReference type="EMBL" id="KRZ99948.1"/>
    </source>
</evidence>
<dbReference type="RefSeq" id="XP_015466051.1">
    <property type="nucleotide sequence ID" value="XM_015613110.1"/>
</dbReference>
<dbReference type="GO" id="GO:0016020">
    <property type="term" value="C:membrane"/>
    <property type="evidence" value="ECO:0007669"/>
    <property type="project" value="InterPro"/>
</dbReference>
<proteinExistence type="predicted"/>